<dbReference type="EMBL" id="UXUI01008868">
    <property type="protein sequence ID" value="VDD92564.1"/>
    <property type="molecule type" value="Genomic_DNA"/>
</dbReference>
<reference evidence="4" key="1">
    <citation type="submission" date="2017-02" db="UniProtKB">
        <authorList>
            <consortium name="WormBaseParasite"/>
        </authorList>
    </citation>
    <scope>IDENTIFICATION</scope>
</reference>
<dbReference type="OrthoDB" id="5979667at2759"/>
<keyword evidence="3" id="KW-1185">Reference proteome</keyword>
<dbReference type="Proteomes" id="UP000274131">
    <property type="component" value="Unassembled WGS sequence"/>
</dbReference>
<organism evidence="4">
    <name type="scientific">Enterobius vermicularis</name>
    <name type="common">Human pinworm</name>
    <dbReference type="NCBI Taxonomy" id="51028"/>
    <lineage>
        <taxon>Eukaryota</taxon>
        <taxon>Metazoa</taxon>
        <taxon>Ecdysozoa</taxon>
        <taxon>Nematoda</taxon>
        <taxon>Chromadorea</taxon>
        <taxon>Rhabditida</taxon>
        <taxon>Spirurina</taxon>
        <taxon>Oxyuridomorpha</taxon>
        <taxon>Oxyuroidea</taxon>
        <taxon>Oxyuridae</taxon>
        <taxon>Enterobius</taxon>
    </lineage>
</organism>
<dbReference type="AlphaFoldDB" id="A0A0N4VBC7"/>
<proteinExistence type="predicted"/>
<sequence length="125" mass="13477">MRRWKMIGLCVFSIGASLLALSLLIPTIAQCFRSKRFAGFASEDGTPNEPPIRIYPSVPPKTDGHLGPQEAQISPNSEPIPVIEEITKIQPVQGKTPAPATVVTADELLNNNTEPAVAQNTIFKA</sequence>
<evidence type="ECO:0000313" key="3">
    <source>
        <dbReference type="Proteomes" id="UP000274131"/>
    </source>
</evidence>
<dbReference type="WBParaSite" id="EVEC_0000783101-mRNA-1">
    <property type="protein sequence ID" value="EVEC_0000783101-mRNA-1"/>
    <property type="gene ID" value="EVEC_0000783101"/>
</dbReference>
<reference evidence="2 3" key="2">
    <citation type="submission" date="2018-10" db="EMBL/GenBank/DDBJ databases">
        <authorList>
            <consortium name="Pathogen Informatics"/>
        </authorList>
    </citation>
    <scope>NUCLEOTIDE SEQUENCE [LARGE SCALE GENOMIC DNA]</scope>
</reference>
<evidence type="ECO:0000256" key="1">
    <source>
        <dbReference type="SAM" id="MobiDB-lite"/>
    </source>
</evidence>
<evidence type="ECO:0000313" key="4">
    <source>
        <dbReference type="WBParaSite" id="EVEC_0000783101-mRNA-1"/>
    </source>
</evidence>
<feature type="region of interest" description="Disordered" evidence="1">
    <location>
        <begin position="40"/>
        <end position="77"/>
    </location>
</feature>
<evidence type="ECO:0000313" key="2">
    <source>
        <dbReference type="EMBL" id="VDD92564.1"/>
    </source>
</evidence>
<protein>
    <submittedName>
        <fullName evidence="4">DUF4794 domain-containing protein</fullName>
    </submittedName>
</protein>
<gene>
    <name evidence="2" type="ORF">EVEC_LOCUS7315</name>
</gene>
<dbReference type="STRING" id="51028.A0A0N4VBC7"/>
<accession>A0A0N4VBC7</accession>
<name>A0A0N4VBC7_ENTVE</name>